<keyword evidence="2 9" id="KW-0479">Metal-binding</keyword>
<evidence type="ECO:0000256" key="2">
    <source>
        <dbReference type="ARBA" id="ARBA00022723"/>
    </source>
</evidence>
<evidence type="ECO:0000256" key="1">
    <source>
        <dbReference type="ARBA" id="ARBA00010141"/>
    </source>
</evidence>
<dbReference type="GO" id="GO:0005975">
    <property type="term" value="P:carbohydrate metabolic process"/>
    <property type="evidence" value="ECO:0007669"/>
    <property type="project" value="InterPro"/>
</dbReference>
<feature type="active site" description="Proton donor" evidence="7">
    <location>
        <position position="172"/>
    </location>
</feature>
<comment type="caution">
    <text evidence="13">The sequence shown here is derived from an EMBL/GenBank/DDBJ whole genome shotgun (WGS) entry which is preliminary data.</text>
</comment>
<dbReference type="PANTHER" id="PTHR32092">
    <property type="entry name" value="6-PHOSPHO-BETA-GLUCOSIDASE-RELATED"/>
    <property type="match status" value="1"/>
</dbReference>
<evidence type="ECO:0000313" key="14">
    <source>
        <dbReference type="Proteomes" id="UP000775129"/>
    </source>
</evidence>
<dbReference type="EMBL" id="DYWO01000384">
    <property type="protein sequence ID" value="HJF50655.1"/>
    <property type="molecule type" value="Genomic_DNA"/>
</dbReference>
<evidence type="ECO:0000256" key="9">
    <source>
        <dbReference type="PIRSR" id="PIRSR601088-3"/>
    </source>
</evidence>
<keyword evidence="9" id="KW-0170">Cobalt</keyword>
<reference evidence="13" key="2">
    <citation type="submission" date="2021-09" db="EMBL/GenBank/DDBJ databases">
        <authorList>
            <person name="Gilroy R."/>
        </authorList>
    </citation>
    <scope>NUCLEOTIDE SEQUENCE</scope>
    <source>
        <strain evidence="13">1647</strain>
    </source>
</reference>
<dbReference type="Gene3D" id="3.90.110.10">
    <property type="entry name" value="Lactate dehydrogenase/glycoside hydrolase, family 4, C-terminal"/>
    <property type="match status" value="1"/>
</dbReference>
<feature type="binding site" evidence="8">
    <location>
        <position position="150"/>
    </location>
    <ligand>
        <name>substrate</name>
    </ligand>
</feature>
<reference evidence="13" key="1">
    <citation type="journal article" date="2021" name="PeerJ">
        <title>Extensive microbial diversity within the chicken gut microbiome revealed by metagenomics and culture.</title>
        <authorList>
            <person name="Gilroy R."/>
            <person name="Ravi A."/>
            <person name="Getino M."/>
            <person name="Pursley I."/>
            <person name="Horton D.L."/>
            <person name="Alikhan N.F."/>
            <person name="Baker D."/>
            <person name="Gharbi K."/>
            <person name="Hall N."/>
            <person name="Watson M."/>
            <person name="Adriaenssens E.M."/>
            <person name="Foster-Nyarko E."/>
            <person name="Jarju S."/>
            <person name="Secka A."/>
            <person name="Antonio M."/>
            <person name="Oren A."/>
            <person name="Chaudhuri R.R."/>
            <person name="La Ragione R."/>
            <person name="Hildebrand F."/>
            <person name="Pallen M.J."/>
        </authorList>
    </citation>
    <scope>NUCLEOTIDE SEQUENCE</scope>
    <source>
        <strain evidence="13">1647</strain>
    </source>
</reference>
<evidence type="ECO:0000256" key="5">
    <source>
        <dbReference type="ARBA" id="ARBA00023211"/>
    </source>
</evidence>
<evidence type="ECO:0000259" key="12">
    <source>
        <dbReference type="Pfam" id="PF11975"/>
    </source>
</evidence>
<dbReference type="GO" id="GO:0046872">
    <property type="term" value="F:metal ion binding"/>
    <property type="evidence" value="ECO:0007669"/>
    <property type="project" value="UniProtKB-KW"/>
</dbReference>
<evidence type="ECO:0000256" key="7">
    <source>
        <dbReference type="PIRSR" id="PIRSR601088-1"/>
    </source>
</evidence>
<evidence type="ECO:0000313" key="13">
    <source>
        <dbReference type="EMBL" id="HJF50655.1"/>
    </source>
</evidence>
<evidence type="ECO:0000256" key="6">
    <source>
        <dbReference type="ARBA" id="ARBA00023295"/>
    </source>
</evidence>
<comment type="cofactor">
    <cofactor evidence="11">
        <name>NAD(+)</name>
        <dbReference type="ChEBI" id="CHEBI:57540"/>
    </cofactor>
    <text evidence="11">Binds 1 NAD(+) per subunit.</text>
</comment>
<feature type="domain" description="Glycosyl hydrolase family 4 C-terminal" evidence="12">
    <location>
        <begin position="200"/>
        <end position="452"/>
    </location>
</feature>
<keyword evidence="4 11" id="KW-0520">NAD</keyword>
<dbReference type="InterPro" id="IPR001088">
    <property type="entry name" value="Glyco_hydro_4"/>
</dbReference>
<dbReference type="Pfam" id="PF11975">
    <property type="entry name" value="Glyco_hydro_4C"/>
    <property type="match status" value="1"/>
</dbReference>
<protein>
    <submittedName>
        <fullName evidence="13">6-phospho-beta-glucosidase</fullName>
    </submittedName>
</protein>
<dbReference type="AlphaFoldDB" id="A0A921GPS3"/>
<evidence type="ECO:0000256" key="10">
    <source>
        <dbReference type="PIRSR" id="PIRSR601088-4"/>
    </source>
</evidence>
<feature type="binding site" evidence="9">
    <location>
        <position position="171"/>
    </location>
    <ligand>
        <name>Mn(2+)</name>
        <dbReference type="ChEBI" id="CHEBI:29035"/>
    </ligand>
</feature>
<proteinExistence type="inferred from homology"/>
<dbReference type="SUPFAM" id="SSF51735">
    <property type="entry name" value="NAD(P)-binding Rossmann-fold domains"/>
    <property type="match status" value="1"/>
</dbReference>
<dbReference type="Gene3D" id="3.40.50.720">
    <property type="entry name" value="NAD(P)-binding Rossmann-like Domain"/>
    <property type="match status" value="1"/>
</dbReference>
<evidence type="ECO:0000256" key="8">
    <source>
        <dbReference type="PIRSR" id="PIRSR601088-2"/>
    </source>
</evidence>
<dbReference type="InterPro" id="IPR036291">
    <property type="entry name" value="NAD(P)-bd_dom_sf"/>
</dbReference>
<keyword evidence="6 11" id="KW-0326">Glycosidase</keyword>
<evidence type="ECO:0000256" key="11">
    <source>
        <dbReference type="RuleBase" id="RU361152"/>
    </source>
</evidence>
<organism evidence="13 14">
    <name type="scientific">Brachybacterium paraconglomeratum</name>
    <dbReference type="NCBI Taxonomy" id="173362"/>
    <lineage>
        <taxon>Bacteria</taxon>
        <taxon>Bacillati</taxon>
        <taxon>Actinomycetota</taxon>
        <taxon>Actinomycetes</taxon>
        <taxon>Micrococcales</taxon>
        <taxon>Dermabacteraceae</taxon>
        <taxon>Brachybacterium</taxon>
    </lineage>
</organism>
<dbReference type="InterPro" id="IPR015955">
    <property type="entry name" value="Lactate_DH/Glyco_Ohase_4_C"/>
</dbReference>
<dbReference type="GO" id="GO:0004553">
    <property type="term" value="F:hydrolase activity, hydrolyzing O-glycosyl compounds"/>
    <property type="evidence" value="ECO:0007669"/>
    <property type="project" value="InterPro"/>
</dbReference>
<keyword evidence="9" id="KW-0408">Iron</keyword>
<name>A0A921GPS3_9MICO</name>
<evidence type="ECO:0000256" key="3">
    <source>
        <dbReference type="ARBA" id="ARBA00022801"/>
    </source>
</evidence>
<feature type="active site" description="Proton acceptor" evidence="7">
    <location>
        <position position="254"/>
    </location>
</feature>
<keyword evidence="3 11" id="KW-0378">Hydrolase</keyword>
<feature type="site" description="Increases basicity of active site Tyr" evidence="10">
    <location>
        <position position="112"/>
    </location>
</feature>
<gene>
    <name evidence="13" type="ORF">K8W24_12850</name>
</gene>
<accession>A0A921GPS3</accession>
<dbReference type="Proteomes" id="UP000775129">
    <property type="component" value="Unassembled WGS sequence"/>
</dbReference>
<dbReference type="GO" id="GO:0016616">
    <property type="term" value="F:oxidoreductase activity, acting on the CH-OH group of donors, NAD or NADP as acceptor"/>
    <property type="evidence" value="ECO:0007669"/>
    <property type="project" value="InterPro"/>
</dbReference>
<dbReference type="InterPro" id="IPR022616">
    <property type="entry name" value="Glyco_hydro_4_C"/>
</dbReference>
<keyword evidence="9" id="KW-0533">Nickel</keyword>
<keyword evidence="5 9" id="KW-0464">Manganese</keyword>
<sequence>MKLTILGGGGFRVPLVHEAVATAATGLTVDEIALHDVDPERLATISAVIEEQGARLAAEGRAVALPRLVATTDLREAVTGADFVFSAVRVGGAEARTVDERVALGLGLLGQETIGPGGLAYALRTIPVALEIARTIAELAPTAWTINFTNPAGIVTEAMRSVLGDRVVGICDTPIGLVRRVGRLLGADLVAGERGAEVDYVGLNHLGWLRSVRLGGTERLPGLLADDAALEEIEEARLIGKDWVRADGALPNEYLFYYLHTADAIERITGAATTRGEFLAKQQGDFYLAAAEADGRGPEARAAESCCTSPLDLWRETLHEREATYMAESRDEERREEDVAGGGYQEVAMRLMTALATGRPERMILDVGNIAAGREDAPASERIVPELPADCVLEVLCEVDGEGVHPLPIGPVEMGRLGMMSTLRAAERKILEAATTGSREAAWQGFSTHPLVSSPELGRRLLEGYEAGHPQIAALFSGR</sequence>
<feature type="binding site" evidence="8">
    <location>
        <position position="96"/>
    </location>
    <ligand>
        <name>substrate</name>
    </ligand>
</feature>
<dbReference type="PRINTS" id="PR00732">
    <property type="entry name" value="GLHYDRLASE4"/>
</dbReference>
<evidence type="ECO:0000256" key="4">
    <source>
        <dbReference type="ARBA" id="ARBA00023027"/>
    </source>
</evidence>
<feature type="binding site" evidence="9">
    <location>
        <position position="205"/>
    </location>
    <ligand>
        <name>Mn(2+)</name>
        <dbReference type="ChEBI" id="CHEBI:29035"/>
    </ligand>
</feature>
<dbReference type="Pfam" id="PF02056">
    <property type="entry name" value="Glyco_hydro_4"/>
    <property type="match status" value="1"/>
</dbReference>
<feature type="binding site" evidence="8">
    <location>
        <position position="301"/>
    </location>
    <ligand>
        <name>substrate</name>
    </ligand>
</feature>
<dbReference type="SUPFAM" id="SSF56327">
    <property type="entry name" value="LDH C-terminal domain-like"/>
    <property type="match status" value="1"/>
</dbReference>
<dbReference type="PANTHER" id="PTHR32092:SF5">
    <property type="entry name" value="6-PHOSPHO-BETA-GLUCOSIDASE"/>
    <property type="match status" value="1"/>
</dbReference>
<comment type="similarity">
    <text evidence="1 11">Belongs to the glycosyl hydrolase 4 family.</text>
</comment>